<gene>
    <name evidence="5" type="primary">LOC118415293</name>
</gene>
<dbReference type="PROSITE" id="PS01090">
    <property type="entry name" value="TATD_2"/>
    <property type="match status" value="1"/>
</dbReference>
<dbReference type="Proteomes" id="UP000001554">
    <property type="component" value="Chromosome 5"/>
</dbReference>
<dbReference type="CDD" id="cd01310">
    <property type="entry name" value="TatD_DNAse"/>
    <property type="match status" value="1"/>
</dbReference>
<feature type="compositionally biased region" description="Basic and acidic residues" evidence="3">
    <location>
        <begin position="104"/>
        <end position="116"/>
    </location>
</feature>
<organism evidence="4 5">
    <name type="scientific">Branchiostoma floridae</name>
    <name type="common">Florida lancelet</name>
    <name type="synonym">Amphioxus</name>
    <dbReference type="NCBI Taxonomy" id="7739"/>
    <lineage>
        <taxon>Eukaryota</taxon>
        <taxon>Metazoa</taxon>
        <taxon>Chordata</taxon>
        <taxon>Cephalochordata</taxon>
        <taxon>Leptocardii</taxon>
        <taxon>Amphioxiformes</taxon>
        <taxon>Branchiostomatidae</taxon>
        <taxon>Branchiostoma</taxon>
    </lineage>
</organism>
<feature type="compositionally biased region" description="Basic and acidic residues" evidence="3">
    <location>
        <begin position="62"/>
        <end position="72"/>
    </location>
</feature>
<dbReference type="InterPro" id="IPR001130">
    <property type="entry name" value="TatD-like"/>
</dbReference>
<dbReference type="Gene3D" id="3.20.20.140">
    <property type="entry name" value="Metal-dependent hydrolases"/>
    <property type="match status" value="1"/>
</dbReference>
<dbReference type="PANTHER" id="PTHR46363:SF1">
    <property type="entry name" value="DEOXYRIBONUCLEASE TATDN2-RELATED"/>
    <property type="match status" value="1"/>
</dbReference>
<dbReference type="SUPFAM" id="SSF51556">
    <property type="entry name" value="Metallo-dependent hydrolases"/>
    <property type="match status" value="1"/>
</dbReference>
<dbReference type="GeneID" id="118415293"/>
<evidence type="ECO:0000256" key="1">
    <source>
        <dbReference type="ARBA" id="ARBA00009275"/>
    </source>
</evidence>
<proteinExistence type="inferred from homology"/>
<feature type="compositionally biased region" description="Polar residues" evidence="3">
    <location>
        <begin position="358"/>
        <end position="371"/>
    </location>
</feature>
<dbReference type="InterPro" id="IPR032466">
    <property type="entry name" value="Metal_Hydrolase"/>
</dbReference>
<sequence>MLGVPKFCLPSRIADAVVSDDWEAELQEVTPPISDKRADLQKVSSPITDKGAELQETPLTSDKTEVKQDKPQPRVSHSVKLTRRKQKKTVKTEKPKSTQTILVDEQKKTGKTEKVKSAVAATTKKERLRLQTDPTDENRNMIQAEKVHSEDTRITSKKQTVSPADSVLDRILSPKPKAKSSDRTKISFKLTPIKQEEIKKDISKFNWWSDKDTDKEDRESGSSTEEKSPVDTKQIAKKEQDLESPSSSQVSVKRKEQEDRTQMPPPPLPDTPVSCQGKRKKPKRKATPMPPRTLGFKTHLEDDLEATTRSVSAPSSRMPSRDPSPSLLRRPSEEFQPPFPVSPFSEDYRKECFEDSGSETSSLEHNLSLASQEELEVGRYGDDEEEANSDLHSEDRGPNGGSVRSSSFPPKLLPVFRGDISPAQVQGSSFPLRDPPGLLSEQSTSLQLPARDDGIQSHETAHLPPNMMQKAQELHRQSVHFQHLSQHHYNFAVHLLHRSLMLNDQYLNIVGGSVNSPPPHPLSPAQPGTYGPVFPFPPPPQAEFSPQYPPPVPPHPSVALQGVGQSPGFFRENSSPFGSYDAPAEHHGNHWYSPHSSESAQQGKSTTLLPPGHFQIPPQMWKKAASAEGGVAGKYVIPAYRSGIAKWKVEQDTSDETSSSVTSPPYKRKMVVSWPSLLEVSYVWQVGVKDAGYVDSHCHIDYLFERMSFRESFQAFMSKANFPASFEGCVAVFCDPKSWVPDGFWRRLLQENDNVWGAFGCHPHSAKLYNMVNEQNLLNCLKHEKAIAFGEIGLDNSKDFSPPSIQKEVFIRQLHLAMQVKKPLVLHCRQADDEMFEIMQDLVPRDYIIHRHCFTESFAVAQRWMEEYPNMYLGITALVTFPTTRALQDAVRRIPLDRLLLETDAPYFVPRQIPQGKVACSHPAMAVCVAEKIAELKAIPLSEVLMQVRENTRTVYGI</sequence>
<evidence type="ECO:0000313" key="5">
    <source>
        <dbReference type="RefSeq" id="XP_035675681.1"/>
    </source>
</evidence>
<dbReference type="AlphaFoldDB" id="A0A9J7MQB0"/>
<comment type="similarity">
    <text evidence="1">Belongs to the metallo-dependent hydrolases superfamily. TatD-type hydrolase family.</text>
</comment>
<protein>
    <submittedName>
        <fullName evidence="5">Uncharacterized protein LOC118415293 isoform X2</fullName>
    </submittedName>
</protein>
<feature type="region of interest" description="Disordered" evidence="3">
    <location>
        <begin position="147"/>
        <end position="409"/>
    </location>
</feature>
<dbReference type="RefSeq" id="XP_035675681.1">
    <property type="nucleotide sequence ID" value="XM_035819788.1"/>
</dbReference>
<evidence type="ECO:0000256" key="2">
    <source>
        <dbReference type="ARBA" id="ARBA00022801"/>
    </source>
</evidence>
<dbReference type="PANTHER" id="PTHR46363">
    <property type="entry name" value="DEOXYRIBONUCLEASE TATDN2-RELATED"/>
    <property type="match status" value="1"/>
</dbReference>
<reference evidence="5" key="2">
    <citation type="submission" date="2025-08" db="UniProtKB">
        <authorList>
            <consortium name="RefSeq"/>
        </authorList>
    </citation>
    <scope>IDENTIFICATION</scope>
    <source>
        <strain evidence="5">S238N-H82</strain>
        <tissue evidence="5">Testes</tissue>
    </source>
</reference>
<feature type="compositionally biased region" description="Polar residues" evidence="3">
    <location>
        <begin position="594"/>
        <end position="605"/>
    </location>
</feature>
<accession>A0A9J7MQB0</accession>
<feature type="compositionally biased region" description="Basic residues" evidence="3">
    <location>
        <begin position="277"/>
        <end position="286"/>
    </location>
</feature>
<dbReference type="InterPro" id="IPR018228">
    <property type="entry name" value="DNase_TatD-rel_CS"/>
</dbReference>
<dbReference type="PROSITE" id="PS01091">
    <property type="entry name" value="TATD_3"/>
    <property type="match status" value="1"/>
</dbReference>
<feature type="compositionally biased region" description="Basic residues" evidence="3">
    <location>
        <begin position="80"/>
        <end position="89"/>
    </location>
</feature>
<feature type="region of interest" description="Disordered" evidence="3">
    <location>
        <begin position="585"/>
        <end position="605"/>
    </location>
</feature>
<keyword evidence="4" id="KW-1185">Reference proteome</keyword>
<feature type="compositionally biased region" description="Low complexity" evidence="3">
    <location>
        <begin position="312"/>
        <end position="329"/>
    </location>
</feature>
<dbReference type="PROSITE" id="PS01137">
    <property type="entry name" value="TATD_1"/>
    <property type="match status" value="1"/>
</dbReference>
<keyword evidence="2" id="KW-0378">Hydrolase</keyword>
<feature type="compositionally biased region" description="Basic and acidic residues" evidence="3">
    <location>
        <begin position="194"/>
        <end position="241"/>
    </location>
</feature>
<dbReference type="Pfam" id="PF01026">
    <property type="entry name" value="TatD_DNase"/>
    <property type="match status" value="1"/>
</dbReference>
<evidence type="ECO:0000313" key="4">
    <source>
        <dbReference type="Proteomes" id="UP000001554"/>
    </source>
</evidence>
<feature type="region of interest" description="Disordered" evidence="3">
    <location>
        <begin position="29"/>
        <end position="123"/>
    </location>
</feature>
<dbReference type="GO" id="GO:0016788">
    <property type="term" value="F:hydrolase activity, acting on ester bonds"/>
    <property type="evidence" value="ECO:0007669"/>
    <property type="project" value="InterPro"/>
</dbReference>
<dbReference type="FunFam" id="3.20.20.140:FF:000027">
    <property type="entry name" value="putative deoxyribonuclease TATDN2"/>
    <property type="match status" value="1"/>
</dbReference>
<reference evidence="4" key="1">
    <citation type="journal article" date="2020" name="Nat. Ecol. Evol.">
        <title>Deeply conserved synteny resolves early events in vertebrate evolution.</title>
        <authorList>
            <person name="Simakov O."/>
            <person name="Marletaz F."/>
            <person name="Yue J.X."/>
            <person name="O'Connell B."/>
            <person name="Jenkins J."/>
            <person name="Brandt A."/>
            <person name="Calef R."/>
            <person name="Tung C.H."/>
            <person name="Huang T.K."/>
            <person name="Schmutz J."/>
            <person name="Satoh N."/>
            <person name="Yu J.K."/>
            <person name="Putnam N.H."/>
            <person name="Green R.E."/>
            <person name="Rokhsar D.S."/>
        </authorList>
    </citation>
    <scope>NUCLEOTIDE SEQUENCE [LARGE SCALE GENOMIC DNA]</scope>
    <source>
        <strain evidence="4">S238N-H82</strain>
    </source>
</reference>
<evidence type="ECO:0000256" key="3">
    <source>
        <dbReference type="SAM" id="MobiDB-lite"/>
    </source>
</evidence>
<name>A0A9J7MQB0_BRAFL</name>